<dbReference type="GO" id="GO:0009229">
    <property type="term" value="P:thiamine diphosphate biosynthetic process"/>
    <property type="evidence" value="ECO:0007669"/>
    <property type="project" value="UniProtKB-UniPathway"/>
</dbReference>
<dbReference type="GO" id="GO:0005829">
    <property type="term" value="C:cytosol"/>
    <property type="evidence" value="ECO:0007669"/>
    <property type="project" value="TreeGrafter"/>
</dbReference>
<evidence type="ECO:0000256" key="4">
    <source>
        <dbReference type="ARBA" id="ARBA00004769"/>
    </source>
</evidence>
<dbReference type="GO" id="GO:0008972">
    <property type="term" value="F:phosphomethylpyrimidine kinase activity"/>
    <property type="evidence" value="ECO:0007669"/>
    <property type="project" value="UniProtKB-EC"/>
</dbReference>
<keyword evidence="5" id="KW-0808">Transferase</keyword>
<dbReference type="FunFam" id="3.40.1190.20:FF:000003">
    <property type="entry name" value="Phosphomethylpyrimidine kinase ThiD"/>
    <property type="match status" value="1"/>
</dbReference>
<evidence type="ECO:0000313" key="12">
    <source>
        <dbReference type="Proteomes" id="UP000199137"/>
    </source>
</evidence>
<accession>A0A1I5GPZ3</accession>
<dbReference type="GO" id="GO:0008902">
    <property type="term" value="F:hydroxymethylpyrimidine kinase activity"/>
    <property type="evidence" value="ECO:0007669"/>
    <property type="project" value="UniProtKB-EC"/>
</dbReference>
<keyword evidence="9" id="KW-0784">Thiamine biosynthesis</keyword>
<comment type="function">
    <text evidence="3">Catalyzes the phosphorylation of hydroxymethylpyrimidine phosphate (HMP-P) to HMP-PP, and of HMP to HMP-P.</text>
</comment>
<dbReference type="NCBIfam" id="TIGR00097">
    <property type="entry name" value="HMP-P_kinase"/>
    <property type="match status" value="1"/>
</dbReference>
<dbReference type="EMBL" id="FOWC01000001">
    <property type="protein sequence ID" value="SFO37631.1"/>
    <property type="molecule type" value="Genomic_DNA"/>
</dbReference>
<name>A0A1I5GPZ3_9PSEU</name>
<proteinExistence type="predicted"/>
<feature type="domain" description="Pyridoxamine kinase/Phosphomethylpyrimidine kinase" evidence="10">
    <location>
        <begin position="15"/>
        <end position="264"/>
    </location>
</feature>
<dbReference type="InterPro" id="IPR029056">
    <property type="entry name" value="Ribokinase-like"/>
</dbReference>
<organism evidence="11 12">
    <name type="scientific">Amycolatopsis rubida</name>
    <dbReference type="NCBI Taxonomy" id="112413"/>
    <lineage>
        <taxon>Bacteria</taxon>
        <taxon>Bacillati</taxon>
        <taxon>Actinomycetota</taxon>
        <taxon>Actinomycetes</taxon>
        <taxon>Pseudonocardiales</taxon>
        <taxon>Pseudonocardiaceae</taxon>
        <taxon>Amycolatopsis</taxon>
    </lineage>
</organism>
<evidence type="ECO:0000313" key="11">
    <source>
        <dbReference type="EMBL" id="SFO37631.1"/>
    </source>
</evidence>
<dbReference type="InterPro" id="IPR002173">
    <property type="entry name" value="Carboh/pur_kinase_PfkB_CS"/>
</dbReference>
<dbReference type="UniPathway" id="UPA00060">
    <property type="reaction ID" value="UER00138"/>
</dbReference>
<dbReference type="InterPro" id="IPR004399">
    <property type="entry name" value="HMP/HMP-P_kinase_dom"/>
</dbReference>
<dbReference type="Proteomes" id="UP000199137">
    <property type="component" value="Unassembled WGS sequence"/>
</dbReference>
<evidence type="ECO:0000259" key="10">
    <source>
        <dbReference type="Pfam" id="PF08543"/>
    </source>
</evidence>
<keyword evidence="6" id="KW-0547">Nucleotide-binding</keyword>
<dbReference type="SUPFAM" id="SSF53613">
    <property type="entry name" value="Ribokinase-like"/>
    <property type="match status" value="1"/>
</dbReference>
<evidence type="ECO:0000256" key="7">
    <source>
        <dbReference type="ARBA" id="ARBA00022777"/>
    </source>
</evidence>
<dbReference type="PANTHER" id="PTHR20858">
    <property type="entry name" value="PHOSPHOMETHYLPYRIMIDINE KINASE"/>
    <property type="match status" value="1"/>
</dbReference>
<dbReference type="Pfam" id="PF08543">
    <property type="entry name" value="Phos_pyr_kin"/>
    <property type="match status" value="1"/>
</dbReference>
<dbReference type="PANTHER" id="PTHR20858:SF17">
    <property type="entry name" value="HYDROXYMETHYLPYRIMIDINE_PHOSPHOMETHYLPYRIMIDINE KINASE THI20-RELATED"/>
    <property type="match status" value="1"/>
</dbReference>
<evidence type="ECO:0000256" key="8">
    <source>
        <dbReference type="ARBA" id="ARBA00022840"/>
    </source>
</evidence>
<dbReference type="CDD" id="cd01169">
    <property type="entry name" value="HMPP_kinase"/>
    <property type="match status" value="1"/>
</dbReference>
<dbReference type="STRING" id="112413.SAMN05421854_1011722"/>
<dbReference type="OrthoDB" id="34166at2"/>
<evidence type="ECO:0000256" key="6">
    <source>
        <dbReference type="ARBA" id="ARBA00022741"/>
    </source>
</evidence>
<reference evidence="11 12" key="1">
    <citation type="submission" date="2016-10" db="EMBL/GenBank/DDBJ databases">
        <authorList>
            <person name="de Groot N.N."/>
        </authorList>
    </citation>
    <scope>NUCLEOTIDE SEQUENCE [LARGE SCALE GENOMIC DNA]</scope>
    <source>
        <strain evidence="11 12">DSM 44637</strain>
    </source>
</reference>
<dbReference type="Gene3D" id="3.40.1190.20">
    <property type="match status" value="1"/>
</dbReference>
<keyword evidence="7 11" id="KW-0418">Kinase</keyword>
<sequence length="274" mass="28395">MTVTPRTALTIAGSDSGGGAGVQADLRTFFANGVHGLVALTAVTVQNSLGVQGFSEIPVDVVTAQIKAVAEDMGVDAAKTGMLATAEIIQSVAKTLDEVHIGRTMDTPFVVDPVAASMTGHALLREEALEAIRTELFPRATLITPNLDEVRLLTGVSVTDAASQRTAAEALLEFGSQWVLVKGGHLCDTADCVDLLTDGSAIIELSGPRIDTENTHGGGDTMASAITSSLAKGADVPTAVAEAKRFIERCVMEAYPLGAGVGPVSPFWRLANPR</sequence>
<dbReference type="InterPro" id="IPR013749">
    <property type="entry name" value="PM/HMP-P_kinase-1"/>
</dbReference>
<protein>
    <submittedName>
        <fullName evidence="11">Hydroxymethylpyrimidine/phosphomethylpyrimidine kinase</fullName>
    </submittedName>
</protein>
<comment type="catalytic activity">
    <reaction evidence="1">
        <text>4-amino-5-hydroxymethyl-2-methylpyrimidine + ATP = 4-amino-2-methyl-5-(phosphooxymethyl)pyrimidine + ADP + H(+)</text>
        <dbReference type="Rhea" id="RHEA:23096"/>
        <dbReference type="ChEBI" id="CHEBI:15378"/>
        <dbReference type="ChEBI" id="CHEBI:16892"/>
        <dbReference type="ChEBI" id="CHEBI:30616"/>
        <dbReference type="ChEBI" id="CHEBI:58354"/>
        <dbReference type="ChEBI" id="CHEBI:456216"/>
        <dbReference type="EC" id="2.7.1.49"/>
    </reaction>
</comment>
<evidence type="ECO:0000256" key="2">
    <source>
        <dbReference type="ARBA" id="ARBA00000565"/>
    </source>
</evidence>
<gene>
    <name evidence="11" type="ORF">SAMN05421854_1011722</name>
</gene>
<dbReference type="GO" id="GO:0005524">
    <property type="term" value="F:ATP binding"/>
    <property type="evidence" value="ECO:0007669"/>
    <property type="project" value="UniProtKB-KW"/>
</dbReference>
<comment type="catalytic activity">
    <reaction evidence="2">
        <text>4-amino-2-methyl-5-(phosphooxymethyl)pyrimidine + ATP = 4-amino-2-methyl-5-(diphosphooxymethyl)pyrimidine + ADP</text>
        <dbReference type="Rhea" id="RHEA:19893"/>
        <dbReference type="ChEBI" id="CHEBI:30616"/>
        <dbReference type="ChEBI" id="CHEBI:57841"/>
        <dbReference type="ChEBI" id="CHEBI:58354"/>
        <dbReference type="ChEBI" id="CHEBI:456216"/>
        <dbReference type="EC" id="2.7.4.7"/>
    </reaction>
</comment>
<dbReference type="PROSITE" id="PS00584">
    <property type="entry name" value="PFKB_KINASES_2"/>
    <property type="match status" value="1"/>
</dbReference>
<dbReference type="GO" id="GO:0009228">
    <property type="term" value="P:thiamine biosynthetic process"/>
    <property type="evidence" value="ECO:0007669"/>
    <property type="project" value="UniProtKB-KW"/>
</dbReference>
<evidence type="ECO:0000256" key="3">
    <source>
        <dbReference type="ARBA" id="ARBA00003848"/>
    </source>
</evidence>
<dbReference type="RefSeq" id="WP_093572634.1">
    <property type="nucleotide sequence ID" value="NZ_FOWC01000001.1"/>
</dbReference>
<evidence type="ECO:0000256" key="9">
    <source>
        <dbReference type="ARBA" id="ARBA00022977"/>
    </source>
</evidence>
<evidence type="ECO:0000256" key="1">
    <source>
        <dbReference type="ARBA" id="ARBA00000151"/>
    </source>
</evidence>
<dbReference type="AlphaFoldDB" id="A0A1I5GPZ3"/>
<evidence type="ECO:0000256" key="5">
    <source>
        <dbReference type="ARBA" id="ARBA00022679"/>
    </source>
</evidence>
<comment type="pathway">
    <text evidence="4">Cofactor biosynthesis; thiamine diphosphate biosynthesis; 4-amino-2-methyl-5-diphosphomethylpyrimidine from 5-amino-1-(5-phospho-D-ribosyl)imidazole: step 3/3.</text>
</comment>
<keyword evidence="8" id="KW-0067">ATP-binding</keyword>